<dbReference type="Proteomes" id="UP001622594">
    <property type="component" value="Chromosome"/>
</dbReference>
<name>A0ABZ1LC05_9ACTN</name>
<proteinExistence type="predicted"/>
<dbReference type="Pfam" id="PF19631">
    <property type="entry name" value="Trypco2"/>
    <property type="match status" value="1"/>
</dbReference>
<protein>
    <recommendedName>
        <fullName evidence="1">Trypsin-co-occurring domain-containing protein</fullName>
    </recommendedName>
</protein>
<reference evidence="2 3" key="1">
    <citation type="submission" date="2022-10" db="EMBL/GenBank/DDBJ databases">
        <title>The complete genomes of actinobacterial strains from the NBC collection.</title>
        <authorList>
            <person name="Joergensen T.S."/>
            <person name="Alvarez Arevalo M."/>
            <person name="Sterndorff E.B."/>
            <person name="Faurdal D."/>
            <person name="Vuksanovic O."/>
            <person name="Mourched A.-S."/>
            <person name="Charusanti P."/>
            <person name="Shaw S."/>
            <person name="Blin K."/>
            <person name="Weber T."/>
        </authorList>
    </citation>
    <scope>NUCLEOTIDE SEQUENCE [LARGE SCALE GENOMIC DNA]</scope>
    <source>
        <strain evidence="2 3">NBC_00123</strain>
    </source>
</reference>
<organism evidence="2 3">
    <name type="scientific">Streptomyces zaomyceticus</name>
    <dbReference type="NCBI Taxonomy" id="68286"/>
    <lineage>
        <taxon>Bacteria</taxon>
        <taxon>Bacillati</taxon>
        <taxon>Actinomycetota</taxon>
        <taxon>Actinomycetes</taxon>
        <taxon>Kitasatosporales</taxon>
        <taxon>Streptomycetaceae</taxon>
        <taxon>Streptomyces</taxon>
    </lineage>
</organism>
<dbReference type="InterPro" id="IPR045608">
    <property type="entry name" value="Trypco2"/>
</dbReference>
<dbReference type="EMBL" id="CP108188">
    <property type="protein sequence ID" value="WTR70926.1"/>
    <property type="molecule type" value="Genomic_DNA"/>
</dbReference>
<sequence length="102" mass="10948">MDIELADLLASLRSEISRARLESANEDVRFRIDSIDLELQVSVEKSAGADAGVKFWVVSLGGKASAKNGQTHTVRMTLTAEDATTREKVRTGDDVTDLLGAG</sequence>
<evidence type="ECO:0000313" key="2">
    <source>
        <dbReference type="EMBL" id="WTR70926.1"/>
    </source>
</evidence>
<evidence type="ECO:0000259" key="1">
    <source>
        <dbReference type="Pfam" id="PF19631"/>
    </source>
</evidence>
<gene>
    <name evidence="2" type="ORF">OG814_17375</name>
</gene>
<dbReference type="RefSeq" id="WP_327163570.1">
    <property type="nucleotide sequence ID" value="NZ_CP108062.1"/>
</dbReference>
<accession>A0ABZ1LC05</accession>
<keyword evidence="3" id="KW-1185">Reference proteome</keyword>
<evidence type="ECO:0000313" key="3">
    <source>
        <dbReference type="Proteomes" id="UP001622594"/>
    </source>
</evidence>
<feature type="domain" description="Trypsin-co-occurring" evidence="1">
    <location>
        <begin position="3"/>
        <end position="79"/>
    </location>
</feature>